<organism evidence="1 2">
    <name type="scientific">Lindgomyces ingoldianus</name>
    <dbReference type="NCBI Taxonomy" id="673940"/>
    <lineage>
        <taxon>Eukaryota</taxon>
        <taxon>Fungi</taxon>
        <taxon>Dikarya</taxon>
        <taxon>Ascomycota</taxon>
        <taxon>Pezizomycotina</taxon>
        <taxon>Dothideomycetes</taxon>
        <taxon>Pleosporomycetidae</taxon>
        <taxon>Pleosporales</taxon>
        <taxon>Lindgomycetaceae</taxon>
        <taxon>Lindgomyces</taxon>
    </lineage>
</organism>
<keyword evidence="2" id="KW-1185">Reference proteome</keyword>
<feature type="non-terminal residue" evidence="1">
    <location>
        <position position="485"/>
    </location>
</feature>
<dbReference type="Proteomes" id="UP000799755">
    <property type="component" value="Unassembled WGS sequence"/>
</dbReference>
<evidence type="ECO:0000313" key="2">
    <source>
        <dbReference type="Proteomes" id="UP000799755"/>
    </source>
</evidence>
<dbReference type="EMBL" id="MU003514">
    <property type="protein sequence ID" value="KAF2468756.1"/>
    <property type="molecule type" value="Genomic_DNA"/>
</dbReference>
<evidence type="ECO:0000313" key="1">
    <source>
        <dbReference type="EMBL" id="KAF2468756.1"/>
    </source>
</evidence>
<name>A0ACB6QRF9_9PLEO</name>
<protein>
    <submittedName>
        <fullName evidence="1">Uncharacterized protein</fullName>
    </submittedName>
</protein>
<comment type="caution">
    <text evidence="1">The sequence shown here is derived from an EMBL/GenBank/DDBJ whole genome shotgun (WGS) entry which is preliminary data.</text>
</comment>
<sequence length="485" mass="54400">DRNLGWNIEYATAFLVNHLDEANSPDVADTLKKVRIFAERITKEGHSRDVAYRVFNKLDEILFAGHLKDAVFLGIRSIQRDVSGVTFNPGQSPNKRVHRISIILNADLHQYASSKFIIASLIHHMIHAYFLVACGPQEEKEVDYGRLAHGVHFGKIMHTIKNLSGAKARPLPLGFGHPLPRGLYDNYHTRHRFTSKWFCTHCYSDIDPILETEVDDWYKTYCLPTLELPESAQKSTILIYNPKSKDADNLEEIPRAQTTPSADAVEFVFDEKCIQIPRDKIDAYSSIRRAFNASRFLAIPEDVQRETFMALLELLYTGSYSPDIVPVTTPGRKGPPVIKPPHRDSQPFLLTDIRIFKLANALAFDDVKGIAIQRLKAQCITREDPITVLREIYDGCGEPDPSLRSWARKFLAQRPGRGSDGWDGMGVGIGFATASGAGGGRPEAPNLIKLEREMVFRDRFLNLIDQSGAAHIDVLKVREALGGLG</sequence>
<accession>A0ACB6QRF9</accession>
<gene>
    <name evidence="1" type="ORF">BDR25DRAFT_179760</name>
</gene>
<feature type="non-terminal residue" evidence="1">
    <location>
        <position position="1"/>
    </location>
</feature>
<proteinExistence type="predicted"/>
<reference evidence="1" key="1">
    <citation type="journal article" date="2020" name="Stud. Mycol.">
        <title>101 Dothideomycetes genomes: a test case for predicting lifestyles and emergence of pathogens.</title>
        <authorList>
            <person name="Haridas S."/>
            <person name="Albert R."/>
            <person name="Binder M."/>
            <person name="Bloem J."/>
            <person name="Labutti K."/>
            <person name="Salamov A."/>
            <person name="Andreopoulos B."/>
            <person name="Baker S."/>
            <person name="Barry K."/>
            <person name="Bills G."/>
            <person name="Bluhm B."/>
            <person name="Cannon C."/>
            <person name="Castanera R."/>
            <person name="Culley D."/>
            <person name="Daum C."/>
            <person name="Ezra D."/>
            <person name="Gonzalez J."/>
            <person name="Henrissat B."/>
            <person name="Kuo A."/>
            <person name="Liang C."/>
            <person name="Lipzen A."/>
            <person name="Lutzoni F."/>
            <person name="Magnuson J."/>
            <person name="Mondo S."/>
            <person name="Nolan M."/>
            <person name="Ohm R."/>
            <person name="Pangilinan J."/>
            <person name="Park H.-J."/>
            <person name="Ramirez L."/>
            <person name="Alfaro M."/>
            <person name="Sun H."/>
            <person name="Tritt A."/>
            <person name="Yoshinaga Y."/>
            <person name="Zwiers L.-H."/>
            <person name="Turgeon B."/>
            <person name="Goodwin S."/>
            <person name="Spatafora J."/>
            <person name="Crous P."/>
            <person name="Grigoriev I."/>
        </authorList>
    </citation>
    <scope>NUCLEOTIDE SEQUENCE</scope>
    <source>
        <strain evidence="1">ATCC 200398</strain>
    </source>
</reference>